<dbReference type="GO" id="GO:0009982">
    <property type="term" value="F:pseudouridine synthase activity"/>
    <property type="evidence" value="ECO:0007669"/>
    <property type="project" value="InterPro"/>
</dbReference>
<dbReference type="SUPFAM" id="SSF55120">
    <property type="entry name" value="Pseudouridine synthase"/>
    <property type="match status" value="1"/>
</dbReference>
<keyword evidence="3" id="KW-0413">Isomerase</keyword>
<name>A0AAN8PD89_PATCE</name>
<dbReference type="Pfam" id="PF01416">
    <property type="entry name" value="PseudoU_synth_1"/>
    <property type="match status" value="1"/>
</dbReference>
<dbReference type="InterPro" id="IPR020095">
    <property type="entry name" value="PsdUridine_synth_TruA_C"/>
</dbReference>
<dbReference type="GO" id="GO:0003723">
    <property type="term" value="F:RNA binding"/>
    <property type="evidence" value="ECO:0007669"/>
    <property type="project" value="InterPro"/>
</dbReference>
<evidence type="ECO:0000313" key="6">
    <source>
        <dbReference type="Proteomes" id="UP001347796"/>
    </source>
</evidence>
<comment type="caution">
    <text evidence="5">The sequence shown here is derived from an EMBL/GenBank/DDBJ whole genome shotgun (WGS) entry which is preliminary data.</text>
</comment>
<evidence type="ECO:0000256" key="2">
    <source>
        <dbReference type="ARBA" id="ARBA00022694"/>
    </source>
</evidence>
<feature type="domain" description="Pseudouridine synthase I TruA alpha/beta" evidence="4">
    <location>
        <begin position="226"/>
        <end position="338"/>
    </location>
</feature>
<dbReference type="InterPro" id="IPR041707">
    <property type="entry name" value="Pus3-like"/>
</dbReference>
<dbReference type="GO" id="GO:0031119">
    <property type="term" value="P:tRNA pseudouridine synthesis"/>
    <property type="evidence" value="ECO:0007669"/>
    <property type="project" value="TreeGrafter"/>
</dbReference>
<dbReference type="GO" id="GO:0005737">
    <property type="term" value="C:cytoplasm"/>
    <property type="evidence" value="ECO:0007669"/>
    <property type="project" value="TreeGrafter"/>
</dbReference>
<proteinExistence type="inferred from homology"/>
<dbReference type="InterPro" id="IPR001406">
    <property type="entry name" value="PsdUridine_synth_TruA"/>
</dbReference>
<dbReference type="PANTHER" id="PTHR11142:SF5">
    <property type="entry name" value="TRNA PSEUDOURIDINE(38_39) SYNTHASE"/>
    <property type="match status" value="1"/>
</dbReference>
<evidence type="ECO:0000259" key="4">
    <source>
        <dbReference type="Pfam" id="PF01416"/>
    </source>
</evidence>
<gene>
    <name evidence="5" type="ORF">SNE40_014614</name>
</gene>
<dbReference type="Gene3D" id="3.30.70.660">
    <property type="entry name" value="Pseudouridine synthase I, catalytic domain, C-terminal subdomain"/>
    <property type="match status" value="1"/>
</dbReference>
<dbReference type="GO" id="GO:1990481">
    <property type="term" value="P:mRNA pseudouridine synthesis"/>
    <property type="evidence" value="ECO:0007669"/>
    <property type="project" value="TreeGrafter"/>
</dbReference>
<dbReference type="PANTHER" id="PTHR11142">
    <property type="entry name" value="PSEUDOURIDYLATE SYNTHASE"/>
    <property type="match status" value="1"/>
</dbReference>
<dbReference type="Proteomes" id="UP001347796">
    <property type="component" value="Unassembled WGS sequence"/>
</dbReference>
<evidence type="ECO:0000256" key="1">
    <source>
        <dbReference type="ARBA" id="ARBA00009375"/>
    </source>
</evidence>
<accession>A0AAN8PD89</accession>
<dbReference type="CDD" id="cd02569">
    <property type="entry name" value="PseudoU_synth_ScPus3"/>
    <property type="match status" value="1"/>
</dbReference>
<dbReference type="GO" id="GO:0005634">
    <property type="term" value="C:nucleus"/>
    <property type="evidence" value="ECO:0007669"/>
    <property type="project" value="TreeGrafter"/>
</dbReference>
<reference evidence="5 6" key="1">
    <citation type="submission" date="2024-01" db="EMBL/GenBank/DDBJ databases">
        <title>The genome of the rayed Mediterranean limpet Patella caerulea (Linnaeus, 1758).</title>
        <authorList>
            <person name="Anh-Thu Weber A."/>
            <person name="Halstead-Nussloch G."/>
        </authorList>
    </citation>
    <scope>NUCLEOTIDE SEQUENCE [LARGE SCALE GENOMIC DNA]</scope>
    <source>
        <strain evidence="5">AATW-2023a</strain>
        <tissue evidence="5">Whole specimen</tissue>
    </source>
</reference>
<dbReference type="NCBIfam" id="TIGR00071">
    <property type="entry name" value="hisT_truA"/>
    <property type="match status" value="1"/>
</dbReference>
<evidence type="ECO:0000313" key="5">
    <source>
        <dbReference type="EMBL" id="KAK6176307.1"/>
    </source>
</evidence>
<organism evidence="5 6">
    <name type="scientific">Patella caerulea</name>
    <name type="common">Rayed Mediterranean limpet</name>
    <dbReference type="NCBI Taxonomy" id="87958"/>
    <lineage>
        <taxon>Eukaryota</taxon>
        <taxon>Metazoa</taxon>
        <taxon>Spiralia</taxon>
        <taxon>Lophotrochozoa</taxon>
        <taxon>Mollusca</taxon>
        <taxon>Gastropoda</taxon>
        <taxon>Patellogastropoda</taxon>
        <taxon>Patelloidea</taxon>
        <taxon>Patellidae</taxon>
        <taxon>Patella</taxon>
    </lineage>
</organism>
<dbReference type="HAMAP" id="MF_00171">
    <property type="entry name" value="TruA"/>
    <property type="match status" value="1"/>
</dbReference>
<dbReference type="EMBL" id="JAZGQO010000010">
    <property type="protein sequence ID" value="KAK6176307.1"/>
    <property type="molecule type" value="Genomic_DNA"/>
</dbReference>
<dbReference type="InterPro" id="IPR020103">
    <property type="entry name" value="PsdUridine_synth_cat_dom_sf"/>
</dbReference>
<protein>
    <recommendedName>
        <fullName evidence="4">Pseudouridine synthase I TruA alpha/beta domain-containing protein</fullName>
    </recommendedName>
</protein>
<dbReference type="InterPro" id="IPR020094">
    <property type="entry name" value="TruA/RsuA/RluB/E/F_N"/>
</dbReference>
<comment type="similarity">
    <text evidence="1">Belongs to the tRNA pseudouridine synthase TruA family.</text>
</comment>
<dbReference type="Gene3D" id="3.30.70.580">
    <property type="entry name" value="Pseudouridine synthase I, catalytic domain, N-terminal subdomain"/>
    <property type="match status" value="1"/>
</dbReference>
<keyword evidence="6" id="KW-1185">Reference proteome</keyword>
<dbReference type="AlphaFoldDB" id="A0AAN8PD89"/>
<evidence type="ECO:0000256" key="3">
    <source>
        <dbReference type="ARBA" id="ARBA00023235"/>
    </source>
</evidence>
<keyword evidence="2" id="KW-0819">tRNA processing</keyword>
<sequence length="451" mass="52461">METTTTKQKKRKLEETAESLETFTREQLINRVGQLEKHVDQLRNIISKNTQEPNLSKKANKKQRPFDFKRFNTRHVALRIAYLGWDYQGFVVQEDTEKTVEHYLFDALLRSRLIESRETSNYHRCGRTDKGVSAFGQVISIDLRSNLLTGIGVKVREDGTAHLRDSDKETEIRYAYIINKLLPPEIRVLAWTPVTDSFSARFSCNQRMYKYYFPKGDLDTTLMLDASKKLIGEHDFRNFCKMDVNNGVVKYDRRIISTDIRILDSNENGYQMCEFTVVGQAFLWHQIRCIVAILFYVGQGKEDPSVVDDLLDIDKHPRKPQYTMASDLPLVLYDCQFDDLEWIYEADVHNYNLSHLQQLWAQYSIKATTIKSMLDSLTRQNTVLLPTQEHDDVRASIKEDVLMQSSWITEAKQPKIHQPLLSRQTCESLEEKIESVSKRKNRTLTKGGVNV</sequence>
<dbReference type="InterPro" id="IPR020097">
    <property type="entry name" value="PsdUridine_synth_TruA_a/b_dom"/>
</dbReference>
<dbReference type="FunFam" id="3.30.70.580:FF:000007">
    <property type="entry name" value="tRNA pseudouridine synthase"/>
    <property type="match status" value="1"/>
</dbReference>